<evidence type="ECO:0000259" key="2">
    <source>
        <dbReference type="Pfam" id="PF00174"/>
    </source>
</evidence>
<keyword evidence="4" id="KW-1185">Reference proteome</keyword>
<dbReference type="HOGENOM" id="CLU_110165_2_0_5"/>
<dbReference type="OrthoDB" id="9798763at2"/>
<gene>
    <name evidence="3" type="ORF">Lokhon_01561</name>
</gene>
<dbReference type="EMBL" id="APGJ01000004">
    <property type="protein sequence ID" value="EYD72756.1"/>
    <property type="molecule type" value="Genomic_DNA"/>
</dbReference>
<dbReference type="AlphaFoldDB" id="A0A017HEG5"/>
<sequence length="162" mass="17347">MFKALKPALTALFVLAAPGLAAAQPDGIALTLSSPELGVTSLDLAALDAMPQESFVTGTIWTDGDAQFSGVPLAALLDRMGVDPEAGTVELVALNDYRIEIPIDEIDDTAPIVATRVNGAVMPVREKGPYWVVYPYDLAPRYRTETTFARSIWQLAQVNVAD</sequence>
<comment type="caution">
    <text evidence="3">The sequence shown here is derived from an EMBL/GenBank/DDBJ whole genome shotgun (WGS) entry which is preliminary data.</text>
</comment>
<proteinExistence type="predicted"/>
<feature type="chain" id="PRO_5001495956" description="Oxidoreductase molybdopterin-binding domain-containing protein" evidence="1">
    <location>
        <begin position="24"/>
        <end position="162"/>
    </location>
</feature>
<dbReference type="STRING" id="1122180.Lokhon_01561"/>
<dbReference type="Proteomes" id="UP000025047">
    <property type="component" value="Unassembled WGS sequence"/>
</dbReference>
<dbReference type="RefSeq" id="WP_017929039.1">
    <property type="nucleotide sequence ID" value="NZ_KB822999.1"/>
</dbReference>
<feature type="domain" description="Oxidoreductase molybdopterin-binding" evidence="2">
    <location>
        <begin position="56"/>
        <end position="135"/>
    </location>
</feature>
<organism evidence="3 4">
    <name type="scientific">Limimaricola hongkongensis DSM 17492</name>
    <dbReference type="NCBI Taxonomy" id="1122180"/>
    <lineage>
        <taxon>Bacteria</taxon>
        <taxon>Pseudomonadati</taxon>
        <taxon>Pseudomonadota</taxon>
        <taxon>Alphaproteobacteria</taxon>
        <taxon>Rhodobacterales</taxon>
        <taxon>Paracoccaceae</taxon>
        <taxon>Limimaricola</taxon>
    </lineage>
</organism>
<dbReference type="PATRIC" id="fig|1122180.6.peg.1539"/>
<dbReference type="InterPro" id="IPR036374">
    <property type="entry name" value="OxRdtase_Mopterin-bd_sf"/>
</dbReference>
<evidence type="ECO:0000313" key="4">
    <source>
        <dbReference type="Proteomes" id="UP000025047"/>
    </source>
</evidence>
<dbReference type="Gene3D" id="3.90.420.10">
    <property type="entry name" value="Oxidoreductase, molybdopterin-binding domain"/>
    <property type="match status" value="1"/>
</dbReference>
<accession>A0A017HEG5</accession>
<dbReference type="SUPFAM" id="SSF56524">
    <property type="entry name" value="Oxidoreductase molybdopterin-binding domain"/>
    <property type="match status" value="1"/>
</dbReference>
<protein>
    <recommendedName>
        <fullName evidence="2">Oxidoreductase molybdopterin-binding domain-containing protein</fullName>
    </recommendedName>
</protein>
<reference evidence="3 4" key="1">
    <citation type="submission" date="2013-03" db="EMBL/GenBank/DDBJ databases">
        <authorList>
            <person name="Fiebig A."/>
            <person name="Goeker M."/>
            <person name="Klenk H.-P.P."/>
        </authorList>
    </citation>
    <scope>NUCLEOTIDE SEQUENCE [LARGE SCALE GENOMIC DNA]</scope>
    <source>
        <strain evidence="3 4">DSM 17492</strain>
    </source>
</reference>
<evidence type="ECO:0000256" key="1">
    <source>
        <dbReference type="SAM" id="SignalP"/>
    </source>
</evidence>
<dbReference type="eggNOG" id="COG3915">
    <property type="taxonomic scope" value="Bacteria"/>
</dbReference>
<dbReference type="Pfam" id="PF00174">
    <property type="entry name" value="Oxidored_molyb"/>
    <property type="match status" value="1"/>
</dbReference>
<dbReference type="InterPro" id="IPR000572">
    <property type="entry name" value="OxRdtase_Mopterin-bd_dom"/>
</dbReference>
<evidence type="ECO:0000313" key="3">
    <source>
        <dbReference type="EMBL" id="EYD72756.1"/>
    </source>
</evidence>
<keyword evidence="1" id="KW-0732">Signal</keyword>
<feature type="signal peptide" evidence="1">
    <location>
        <begin position="1"/>
        <end position="23"/>
    </location>
</feature>
<name>A0A017HEG5_9RHOB</name>